<dbReference type="PANTHER" id="PTHR45947">
    <property type="entry name" value="SULFOQUINOVOSYL TRANSFERASE SQD2"/>
    <property type="match status" value="1"/>
</dbReference>
<keyword evidence="4" id="KW-1185">Reference proteome</keyword>
<feature type="domain" description="Glycosyltransferase subfamily 4-like N-terminal" evidence="2">
    <location>
        <begin position="19"/>
        <end position="188"/>
    </location>
</feature>
<comment type="caution">
    <text evidence="3">The sequence shown here is derived from an EMBL/GenBank/DDBJ whole genome shotgun (WGS) entry which is preliminary data.</text>
</comment>
<reference evidence="3" key="1">
    <citation type="submission" date="2020-10" db="EMBL/GenBank/DDBJ databases">
        <authorList>
            <person name="Castelo-Branco R."/>
            <person name="Eusebio N."/>
            <person name="Adriana R."/>
            <person name="Vieira A."/>
            <person name="Brugerolle De Fraissinette N."/>
            <person name="Rezende De Castro R."/>
            <person name="Schneider M.P."/>
            <person name="Vasconcelos V."/>
            <person name="Leao P.N."/>
        </authorList>
    </citation>
    <scope>NUCLEOTIDE SEQUENCE</scope>
    <source>
        <strain evidence="3">LEGE 07157</strain>
    </source>
</reference>
<dbReference type="PANTHER" id="PTHR45947:SF3">
    <property type="entry name" value="SULFOQUINOVOSYL TRANSFERASE SQD2"/>
    <property type="match status" value="1"/>
</dbReference>
<evidence type="ECO:0000313" key="4">
    <source>
        <dbReference type="Proteomes" id="UP000654482"/>
    </source>
</evidence>
<dbReference type="AlphaFoldDB" id="A0A8J7B752"/>
<dbReference type="EMBL" id="JADEWZ010000004">
    <property type="protein sequence ID" value="MBE9114931.1"/>
    <property type="molecule type" value="Genomic_DNA"/>
</dbReference>
<sequence>MQKKLRILLVTHYYSTHRGGVEIVAGKLAQSLCQQREINIQWVASNTDPLPERVEGIDYLPIPANNWIEKNLQIPYPIWGIRSLFELWGEIARSDMIHLHDYLYMGNLIAFFWAKIQRKPILITQHIGFIPYKNPLFRGLLSFLNRTLGKFVLQRANRVVFISEVVQQYFAKQVRFQHPSMMIANGLDGEIFFSVDESKRQLLRRESRFSMERPLFLFVGRFVEKKGLLIVQELVQRFPDINWVFAGWGSIAPESWNLANVSVFRDRAQSTLTPLYQIADLLVLPSCGEGFPLVVQEAMACGTPVMVGSETAQAYSRAAHLMVACEVEGTDVIERWSEKIQQFLGKGSTQTQLRTDVADFAREHWSWNKTAVRYCEIFEKELGIDLARSSYGEA</sequence>
<dbReference type="Gene3D" id="3.40.50.2000">
    <property type="entry name" value="Glycogen Phosphorylase B"/>
    <property type="match status" value="2"/>
</dbReference>
<accession>A0A8J7B752</accession>
<evidence type="ECO:0000313" key="3">
    <source>
        <dbReference type="EMBL" id="MBE9114931.1"/>
    </source>
</evidence>
<dbReference type="SUPFAM" id="SSF53756">
    <property type="entry name" value="UDP-Glycosyltransferase/glycogen phosphorylase"/>
    <property type="match status" value="1"/>
</dbReference>
<proteinExistence type="predicted"/>
<protein>
    <submittedName>
        <fullName evidence="3">Glycosyltransferase family 4 protein</fullName>
    </submittedName>
</protein>
<dbReference type="Pfam" id="PF00534">
    <property type="entry name" value="Glycos_transf_1"/>
    <property type="match status" value="1"/>
</dbReference>
<feature type="domain" description="Glycosyl transferase family 1" evidence="1">
    <location>
        <begin position="201"/>
        <end position="311"/>
    </location>
</feature>
<dbReference type="InterPro" id="IPR050194">
    <property type="entry name" value="Glycosyltransferase_grp1"/>
</dbReference>
<evidence type="ECO:0000259" key="2">
    <source>
        <dbReference type="Pfam" id="PF13439"/>
    </source>
</evidence>
<gene>
    <name evidence="3" type="ORF">IQ249_03370</name>
</gene>
<dbReference type="GO" id="GO:0016757">
    <property type="term" value="F:glycosyltransferase activity"/>
    <property type="evidence" value="ECO:0007669"/>
    <property type="project" value="InterPro"/>
</dbReference>
<name>A0A8J7B752_9CYAN</name>
<dbReference type="RefSeq" id="WP_194028029.1">
    <property type="nucleotide sequence ID" value="NZ_JADEWZ010000004.1"/>
</dbReference>
<dbReference type="Pfam" id="PF13439">
    <property type="entry name" value="Glyco_transf_4"/>
    <property type="match status" value="1"/>
</dbReference>
<dbReference type="InterPro" id="IPR001296">
    <property type="entry name" value="Glyco_trans_1"/>
</dbReference>
<dbReference type="CDD" id="cd03801">
    <property type="entry name" value="GT4_PimA-like"/>
    <property type="match status" value="1"/>
</dbReference>
<dbReference type="InterPro" id="IPR028098">
    <property type="entry name" value="Glyco_trans_4-like_N"/>
</dbReference>
<dbReference type="Proteomes" id="UP000654482">
    <property type="component" value="Unassembled WGS sequence"/>
</dbReference>
<organism evidence="3 4">
    <name type="scientific">Lusitaniella coriacea LEGE 07157</name>
    <dbReference type="NCBI Taxonomy" id="945747"/>
    <lineage>
        <taxon>Bacteria</taxon>
        <taxon>Bacillati</taxon>
        <taxon>Cyanobacteriota</taxon>
        <taxon>Cyanophyceae</taxon>
        <taxon>Spirulinales</taxon>
        <taxon>Lusitaniellaceae</taxon>
        <taxon>Lusitaniella</taxon>
    </lineage>
</organism>
<evidence type="ECO:0000259" key="1">
    <source>
        <dbReference type="Pfam" id="PF00534"/>
    </source>
</evidence>